<gene>
    <name evidence="2" type="ORF">TSTA_045840</name>
</gene>
<feature type="domain" description="Transcription activator GCR1-like" evidence="1">
    <location>
        <begin position="4"/>
        <end position="62"/>
    </location>
</feature>
<dbReference type="GO" id="GO:0000978">
    <property type="term" value="F:RNA polymerase II cis-regulatory region sequence-specific DNA binding"/>
    <property type="evidence" value="ECO:0007669"/>
    <property type="project" value="TreeGrafter"/>
</dbReference>
<evidence type="ECO:0000313" key="3">
    <source>
        <dbReference type="Proteomes" id="UP000001745"/>
    </source>
</evidence>
<sequence length="86" mass="10381">MPTYQLSCTIKTVREVWEEWYYGLHGNPSVQSIENQWGARWRTDSKDHMMFSRRKVIIDKIYSQKLKLFVHIRLSHRSRRPCGLVT</sequence>
<evidence type="ECO:0000259" key="1">
    <source>
        <dbReference type="Pfam" id="PF12550"/>
    </source>
</evidence>
<dbReference type="AlphaFoldDB" id="B8MIN6"/>
<organism evidence="2 3">
    <name type="scientific">Talaromyces stipitatus (strain ATCC 10500 / CBS 375.48 / QM 6759 / NRRL 1006)</name>
    <name type="common">Penicillium stipitatum</name>
    <dbReference type="NCBI Taxonomy" id="441959"/>
    <lineage>
        <taxon>Eukaryota</taxon>
        <taxon>Fungi</taxon>
        <taxon>Dikarya</taxon>
        <taxon>Ascomycota</taxon>
        <taxon>Pezizomycotina</taxon>
        <taxon>Eurotiomycetes</taxon>
        <taxon>Eurotiomycetidae</taxon>
        <taxon>Eurotiales</taxon>
        <taxon>Trichocomaceae</taxon>
        <taxon>Talaromyces</taxon>
        <taxon>Talaromyces sect. Talaromyces</taxon>
    </lineage>
</organism>
<dbReference type="EMBL" id="EQ962657">
    <property type="protein sequence ID" value="EED15128.1"/>
    <property type="molecule type" value="Genomic_DNA"/>
</dbReference>
<dbReference type="InterPro" id="IPR022210">
    <property type="entry name" value="TF_GCR1-like"/>
</dbReference>
<dbReference type="InParanoid" id="B8MIN6"/>
<dbReference type="HOGENOM" id="CLU_2499405_0_0_1"/>
<proteinExistence type="predicted"/>
<dbReference type="RefSeq" id="XP_002485081.1">
    <property type="nucleotide sequence ID" value="XM_002485036.1"/>
</dbReference>
<dbReference type="OrthoDB" id="4325529at2759"/>
<dbReference type="PANTHER" id="PTHR37784">
    <property type="entry name" value="PROTEIN MSN1"/>
    <property type="match status" value="1"/>
</dbReference>
<dbReference type="Pfam" id="PF12550">
    <property type="entry name" value="GCR1_C"/>
    <property type="match status" value="1"/>
</dbReference>
<dbReference type="InterPro" id="IPR052146">
    <property type="entry name" value="HOT1"/>
</dbReference>
<reference evidence="3" key="1">
    <citation type="journal article" date="2015" name="Genome Announc.">
        <title>Genome sequence of the AIDS-associated pathogen Penicillium marneffei (ATCC18224) and its near taxonomic relative Talaromyces stipitatus (ATCC10500).</title>
        <authorList>
            <person name="Nierman W.C."/>
            <person name="Fedorova-Abrams N.D."/>
            <person name="Andrianopoulos A."/>
        </authorList>
    </citation>
    <scope>NUCLEOTIDE SEQUENCE [LARGE SCALE GENOMIC DNA]</scope>
    <source>
        <strain evidence="3">ATCC 10500 / CBS 375.48 / QM 6759 / NRRL 1006</strain>
    </source>
</reference>
<dbReference type="VEuPathDB" id="FungiDB:TSTA_045840"/>
<evidence type="ECO:0000313" key="2">
    <source>
        <dbReference type="EMBL" id="EED15128.1"/>
    </source>
</evidence>
<dbReference type="Proteomes" id="UP000001745">
    <property type="component" value="Unassembled WGS sequence"/>
</dbReference>
<protein>
    <recommendedName>
        <fullName evidence="1">Transcription activator GCR1-like domain-containing protein</fullName>
    </recommendedName>
</protein>
<dbReference type="OMA" id="WGARWRT"/>
<dbReference type="PhylomeDB" id="B8MIN6"/>
<dbReference type="GO" id="GO:0060963">
    <property type="term" value="P:positive regulation of ribosomal protein gene transcription by RNA polymerase II"/>
    <property type="evidence" value="ECO:0007669"/>
    <property type="project" value="TreeGrafter"/>
</dbReference>
<dbReference type="GO" id="GO:0000981">
    <property type="term" value="F:DNA-binding transcription factor activity, RNA polymerase II-specific"/>
    <property type="evidence" value="ECO:0007669"/>
    <property type="project" value="TreeGrafter"/>
</dbReference>
<dbReference type="PANTHER" id="PTHR37784:SF2">
    <property type="entry name" value="HIGH-OSMOLARITY-INDUCED TRANSCRIPTION PROTEIN 1"/>
    <property type="match status" value="1"/>
</dbReference>
<name>B8MIN6_TALSN</name>
<dbReference type="GeneID" id="8107571"/>
<accession>B8MIN6</accession>
<keyword evidence="3" id="KW-1185">Reference proteome</keyword>